<comment type="subcellular location">
    <subcellularLocation>
        <location evidence="1">Secreted</location>
    </subcellularLocation>
</comment>
<dbReference type="InterPro" id="IPR004911">
    <property type="entry name" value="Interferon-induced_GILT"/>
</dbReference>
<evidence type="ECO:0000313" key="7">
    <source>
        <dbReference type="EMBL" id="OXA57777.1"/>
    </source>
</evidence>
<dbReference type="PANTHER" id="PTHR13234">
    <property type="entry name" value="GAMMA-INTERFERON INDUCIBLE LYSOSOMAL THIOL REDUCTASE GILT"/>
    <property type="match status" value="1"/>
</dbReference>
<name>A0A226EKY1_FOLCA</name>
<dbReference type="OMA" id="VNNWENI"/>
<protein>
    <submittedName>
        <fullName evidence="7">Gamma-interferon-inducible lysosomal thiol reductase</fullName>
    </submittedName>
</protein>
<evidence type="ECO:0000256" key="6">
    <source>
        <dbReference type="SAM" id="SignalP"/>
    </source>
</evidence>
<gene>
    <name evidence="7" type="ORF">Fcan01_06724</name>
</gene>
<dbReference type="EMBL" id="LNIX01000003">
    <property type="protein sequence ID" value="OXA57777.1"/>
    <property type="molecule type" value="Genomic_DNA"/>
</dbReference>
<dbReference type="OrthoDB" id="958254at2759"/>
<evidence type="ECO:0000256" key="2">
    <source>
        <dbReference type="ARBA" id="ARBA00005679"/>
    </source>
</evidence>
<dbReference type="AlphaFoldDB" id="A0A226EKY1"/>
<dbReference type="GO" id="GO:0016671">
    <property type="term" value="F:oxidoreductase activity, acting on a sulfur group of donors, disulfide as acceptor"/>
    <property type="evidence" value="ECO:0007669"/>
    <property type="project" value="InterPro"/>
</dbReference>
<evidence type="ECO:0000313" key="8">
    <source>
        <dbReference type="Proteomes" id="UP000198287"/>
    </source>
</evidence>
<evidence type="ECO:0000256" key="5">
    <source>
        <dbReference type="ARBA" id="ARBA00023180"/>
    </source>
</evidence>
<evidence type="ECO:0000256" key="4">
    <source>
        <dbReference type="ARBA" id="ARBA00022729"/>
    </source>
</evidence>
<evidence type="ECO:0000256" key="3">
    <source>
        <dbReference type="ARBA" id="ARBA00022525"/>
    </source>
</evidence>
<comment type="caution">
    <text evidence="7">The sequence shown here is derived from an EMBL/GenBank/DDBJ whole genome shotgun (WGS) entry which is preliminary data.</text>
</comment>
<dbReference type="PANTHER" id="PTHR13234:SF8">
    <property type="entry name" value="GAMMA-INTERFERON-INDUCIBLE LYSOSOMAL THIOL REDUCTASE"/>
    <property type="match status" value="1"/>
</dbReference>
<evidence type="ECO:0000256" key="1">
    <source>
        <dbReference type="ARBA" id="ARBA00004613"/>
    </source>
</evidence>
<proteinExistence type="inferred from homology"/>
<feature type="signal peptide" evidence="6">
    <location>
        <begin position="1"/>
        <end position="18"/>
    </location>
</feature>
<sequence>MKVVLGLLILGLVGVSFQAQLRLTVYYESLCPDSRRFIINQLYPTLNLLGGVNNEFLEAEFVPYGKANTTFVNGTYEFVCQHGRNECLGNIIHNCALAKLHKNESAAYINCMMDSFNAPIDAEACAISVGVNYTRIGECYNNWEGPTILASAGIRTHDLDPTLYYVPWIVYNDVWRVEDMIGSEQNLLNVICQKLDNSTRPTQCDQ</sequence>
<accession>A0A226EKY1</accession>
<reference evidence="7 8" key="1">
    <citation type="submission" date="2015-12" db="EMBL/GenBank/DDBJ databases">
        <title>The genome of Folsomia candida.</title>
        <authorList>
            <person name="Faddeeva A."/>
            <person name="Derks M.F."/>
            <person name="Anvar Y."/>
            <person name="Smit S."/>
            <person name="Van Straalen N."/>
            <person name="Roelofs D."/>
        </authorList>
    </citation>
    <scope>NUCLEOTIDE SEQUENCE [LARGE SCALE GENOMIC DNA]</scope>
    <source>
        <strain evidence="7 8">VU population</strain>
        <tissue evidence="7">Whole body</tissue>
    </source>
</reference>
<dbReference type="GO" id="GO:0005576">
    <property type="term" value="C:extracellular region"/>
    <property type="evidence" value="ECO:0007669"/>
    <property type="project" value="UniProtKB-SubCell"/>
</dbReference>
<feature type="chain" id="PRO_5013370792" evidence="6">
    <location>
        <begin position="19"/>
        <end position="206"/>
    </location>
</feature>
<keyword evidence="3" id="KW-0964">Secreted</keyword>
<dbReference type="Proteomes" id="UP000198287">
    <property type="component" value="Unassembled WGS sequence"/>
</dbReference>
<organism evidence="7 8">
    <name type="scientific">Folsomia candida</name>
    <name type="common">Springtail</name>
    <dbReference type="NCBI Taxonomy" id="158441"/>
    <lineage>
        <taxon>Eukaryota</taxon>
        <taxon>Metazoa</taxon>
        <taxon>Ecdysozoa</taxon>
        <taxon>Arthropoda</taxon>
        <taxon>Hexapoda</taxon>
        <taxon>Collembola</taxon>
        <taxon>Entomobryomorpha</taxon>
        <taxon>Isotomoidea</taxon>
        <taxon>Isotomidae</taxon>
        <taxon>Proisotominae</taxon>
        <taxon>Folsomia</taxon>
    </lineage>
</organism>
<keyword evidence="8" id="KW-1185">Reference proteome</keyword>
<keyword evidence="5" id="KW-0325">Glycoprotein</keyword>
<keyword evidence="4 6" id="KW-0732">Signal</keyword>
<comment type="similarity">
    <text evidence="2">Belongs to the GILT family.</text>
</comment>
<dbReference type="Pfam" id="PF03227">
    <property type="entry name" value="GILT"/>
    <property type="match status" value="1"/>
</dbReference>